<evidence type="ECO:0000313" key="8">
    <source>
        <dbReference type="EMBL" id="CAF4985690.1"/>
    </source>
</evidence>
<evidence type="ECO:0000313" key="9">
    <source>
        <dbReference type="Proteomes" id="UP000663842"/>
    </source>
</evidence>
<dbReference type="EMBL" id="CAJOBJ010052856">
    <property type="protein sequence ID" value="CAF4382036.1"/>
    <property type="molecule type" value="Genomic_DNA"/>
</dbReference>
<protein>
    <submittedName>
        <fullName evidence="5">Uncharacterized protein</fullName>
    </submittedName>
</protein>
<evidence type="ECO:0000313" key="5">
    <source>
        <dbReference type="EMBL" id="CAF4066414.1"/>
    </source>
</evidence>
<dbReference type="AlphaFoldDB" id="A0A819SRT7"/>
<evidence type="ECO:0000313" key="7">
    <source>
        <dbReference type="EMBL" id="CAF4854560.1"/>
    </source>
</evidence>
<dbReference type="Proteomes" id="UP000676336">
    <property type="component" value="Unassembled WGS sequence"/>
</dbReference>
<evidence type="ECO:0000313" key="6">
    <source>
        <dbReference type="EMBL" id="CAF4382036.1"/>
    </source>
</evidence>
<sequence length="117" mass="13496">MFNHLEYVFGEDKKCTADPCFAQWLMRKAKNADALRIIDRDKLRRRIMKCHKSIYFVVMKFATRVVTGIVLNVEDVAIGEYGIAMVVINLWILKSTYGASLPCERCGYVNGEFSDYD</sequence>
<dbReference type="Proteomes" id="UP000663834">
    <property type="component" value="Unassembled WGS sequence"/>
</dbReference>
<organism evidence="5 9">
    <name type="scientific">Rotaria magnacalcarata</name>
    <dbReference type="NCBI Taxonomy" id="392030"/>
    <lineage>
        <taxon>Eukaryota</taxon>
        <taxon>Metazoa</taxon>
        <taxon>Spiralia</taxon>
        <taxon>Gnathifera</taxon>
        <taxon>Rotifera</taxon>
        <taxon>Eurotatoria</taxon>
        <taxon>Bdelloidea</taxon>
        <taxon>Philodinida</taxon>
        <taxon>Philodinidae</taxon>
        <taxon>Rotaria</taxon>
    </lineage>
</organism>
<dbReference type="EMBL" id="CAJNOV010006226">
    <property type="protein sequence ID" value="CAF1239667.1"/>
    <property type="molecule type" value="Genomic_DNA"/>
</dbReference>
<dbReference type="Proteomes" id="UP000663887">
    <property type="component" value="Unassembled WGS sequence"/>
</dbReference>
<dbReference type="EMBL" id="CAJNOW010010881">
    <property type="protein sequence ID" value="CAF1589900.1"/>
    <property type="molecule type" value="Genomic_DNA"/>
</dbReference>
<gene>
    <name evidence="7" type="ORF">BYL167_LOCUS50335</name>
    <name evidence="1" type="ORF">CJN711_LOCUS13927</name>
    <name evidence="6" type="ORF">GIL414_LOCUS29338</name>
    <name evidence="2" type="ORF">KQP761_LOCUS21066</name>
    <name evidence="3" type="ORF">MBJ925_LOCUS5599</name>
    <name evidence="8" type="ORF">SMN809_LOCUS55980</name>
    <name evidence="5" type="ORF">UXM345_LOCUS20155</name>
    <name evidence="4" type="ORF">XDN619_LOCUS19837</name>
</gene>
<evidence type="ECO:0000313" key="4">
    <source>
        <dbReference type="EMBL" id="CAF2106335.1"/>
    </source>
</evidence>
<dbReference type="EMBL" id="CAJOBH010153550">
    <property type="protein sequence ID" value="CAF4854560.1"/>
    <property type="molecule type" value="Genomic_DNA"/>
</dbReference>
<dbReference type="Proteomes" id="UP000663824">
    <property type="component" value="Unassembled WGS sequence"/>
</dbReference>
<dbReference type="Proteomes" id="UP000663842">
    <property type="component" value="Unassembled WGS sequence"/>
</dbReference>
<dbReference type="Proteomes" id="UP000681720">
    <property type="component" value="Unassembled WGS sequence"/>
</dbReference>
<dbReference type="EMBL" id="CAJNRE010001463">
    <property type="protein sequence ID" value="CAF1944834.1"/>
    <property type="molecule type" value="Genomic_DNA"/>
</dbReference>
<evidence type="ECO:0000313" key="1">
    <source>
        <dbReference type="EMBL" id="CAF1239667.1"/>
    </source>
</evidence>
<name>A0A819SRT7_9BILA</name>
<dbReference type="EMBL" id="CAJNRG010008675">
    <property type="protein sequence ID" value="CAF2106335.1"/>
    <property type="molecule type" value="Genomic_DNA"/>
</dbReference>
<dbReference type="EMBL" id="CAJOBF010002966">
    <property type="protein sequence ID" value="CAF4066414.1"/>
    <property type="molecule type" value="Genomic_DNA"/>
</dbReference>
<comment type="caution">
    <text evidence="5">The sequence shown here is derived from an EMBL/GenBank/DDBJ whole genome shotgun (WGS) entry which is preliminary data.</text>
</comment>
<dbReference type="EMBL" id="CAJOBI010199145">
    <property type="protein sequence ID" value="CAF4985690.1"/>
    <property type="molecule type" value="Genomic_DNA"/>
</dbReference>
<evidence type="ECO:0000313" key="2">
    <source>
        <dbReference type="EMBL" id="CAF1589900.1"/>
    </source>
</evidence>
<dbReference type="OrthoDB" id="10012048at2759"/>
<dbReference type="Proteomes" id="UP000663855">
    <property type="component" value="Unassembled WGS sequence"/>
</dbReference>
<reference evidence="5" key="1">
    <citation type="submission" date="2021-02" db="EMBL/GenBank/DDBJ databases">
        <authorList>
            <person name="Nowell W R."/>
        </authorList>
    </citation>
    <scope>NUCLEOTIDE SEQUENCE</scope>
</reference>
<proteinExistence type="predicted"/>
<evidence type="ECO:0000313" key="3">
    <source>
        <dbReference type="EMBL" id="CAF1944834.1"/>
    </source>
</evidence>
<accession>A0A819SRT7</accession>
<dbReference type="Proteomes" id="UP000681967">
    <property type="component" value="Unassembled WGS sequence"/>
</dbReference>